<gene>
    <name evidence="1" type="ORF">AWT83_16400</name>
    <name evidence="2" type="ORF">DKP91_16075</name>
    <name evidence="3" type="ORF">DTPHA_603124</name>
</gene>
<name>A0A132P1Y1_ENTFC</name>
<dbReference type="AlphaFoldDB" id="A0A132P1Y1"/>
<evidence type="ECO:0000313" key="3">
    <source>
        <dbReference type="EMBL" id="SAM54569.1"/>
    </source>
</evidence>
<dbReference type="Proteomes" id="UP000070452">
    <property type="component" value="Unassembled WGS sequence"/>
</dbReference>
<organism evidence="1 4">
    <name type="scientific">Enterococcus faecium</name>
    <name type="common">Streptococcus faecium</name>
    <dbReference type="NCBI Taxonomy" id="1352"/>
    <lineage>
        <taxon>Bacteria</taxon>
        <taxon>Bacillati</taxon>
        <taxon>Bacillota</taxon>
        <taxon>Bacilli</taxon>
        <taxon>Lactobacillales</taxon>
        <taxon>Enterococcaceae</taxon>
        <taxon>Enterococcus</taxon>
    </lineage>
</organism>
<evidence type="ECO:0000313" key="2">
    <source>
        <dbReference type="EMBL" id="PZM51988.1"/>
    </source>
</evidence>
<dbReference type="EMBL" id="QHGU01000203">
    <property type="protein sequence ID" value="PZM51988.1"/>
    <property type="molecule type" value="Genomic_DNA"/>
</dbReference>
<evidence type="ECO:0000313" key="1">
    <source>
        <dbReference type="EMBL" id="KWX16318.1"/>
    </source>
</evidence>
<dbReference type="EMBL" id="FKLM01000150">
    <property type="protein sequence ID" value="SAM54569.1"/>
    <property type="molecule type" value="Genomic_DNA"/>
</dbReference>
<evidence type="ECO:0000313" key="5">
    <source>
        <dbReference type="Proteomes" id="UP000183509"/>
    </source>
</evidence>
<evidence type="ECO:0000313" key="4">
    <source>
        <dbReference type="Proteomes" id="UP000070452"/>
    </source>
</evidence>
<evidence type="ECO:0000313" key="6">
    <source>
        <dbReference type="Proteomes" id="UP000249070"/>
    </source>
</evidence>
<comment type="caution">
    <text evidence="1">The sequence shown here is derived from an EMBL/GenBank/DDBJ whole genome shotgun (WGS) entry which is preliminary data.</text>
</comment>
<dbReference type="RefSeq" id="WP_002305121.1">
    <property type="nucleotide sequence ID" value="NZ_CABGSJ010000167.1"/>
</dbReference>
<accession>A0A132P1Y1</accession>
<proteinExistence type="predicted"/>
<dbReference type="PATRIC" id="fig|1352.1358.peg.2908"/>
<protein>
    <submittedName>
        <fullName evidence="1">Uncharacterized protein</fullName>
    </submittedName>
</protein>
<reference evidence="3 5" key="2">
    <citation type="submission" date="2016-04" db="EMBL/GenBank/DDBJ databases">
        <authorList>
            <person name="Millard A."/>
        </authorList>
    </citation>
    <scope>NUCLEOTIDE SEQUENCE [LARGE SCALE GENOMIC DNA]</scope>
    <source>
        <strain evidence="3">Isolate 22</strain>
    </source>
</reference>
<sequence length="201" mass="23657">MINSAYFHIKYLKKYEYEEVVLDYGLNRQSFLIYAINNGNLPSNKKNIIIETYAYLEGGSKKLIKSCNIEYQLSVGEIKCVFEEDLELDLKKIFASIHDYIGLIYKIIEDDKQTELNMCYFDREQDFFYYGGMGGGSIVPKINLVELDVNNYRELYVFNSLDFEIPMKQMKNIDIHILPSESCQIEYSIEYFYKVSFVKLS</sequence>
<dbReference type="Proteomes" id="UP000249070">
    <property type="component" value="Unassembled WGS sequence"/>
</dbReference>
<dbReference type="EMBL" id="LRHK01000008">
    <property type="protein sequence ID" value="KWX16318.1"/>
    <property type="molecule type" value="Genomic_DNA"/>
</dbReference>
<reference evidence="1 4" key="1">
    <citation type="submission" date="2016-01" db="EMBL/GenBank/DDBJ databases">
        <title>Molecular Mechanisms for transfer of large genomic segments between Enterococcus faecium strains.</title>
        <authorList>
            <person name="Garcia-Solache M.A."/>
            <person name="Lebreton F."/>
            <person name="Mclaughlin R.E."/>
            <person name="Whiteaker J.D."/>
            <person name="Gilmore M.S."/>
            <person name="Rice L.B."/>
        </authorList>
    </citation>
    <scope>NUCLEOTIDE SEQUENCE [LARGE SCALE GENOMIC DNA]</scope>
    <source>
        <strain evidence="1 4">D344RRF x C68</strain>
    </source>
</reference>
<dbReference type="Proteomes" id="UP000183509">
    <property type="component" value="Unassembled WGS sequence"/>
</dbReference>
<reference evidence="2 6" key="3">
    <citation type="submission" date="2018-05" db="EMBL/GenBank/DDBJ databases">
        <title>Vancomycin-resistant Enterococcus faecium strain from Chelyabinsk, Russia.</title>
        <authorList>
            <person name="Gostev V."/>
            <person name="Goncharov A."/>
            <person name="Kolodzhieva V."/>
            <person name="Suvorov A."/>
            <person name="Sidorenko S."/>
            <person name="Zueva L."/>
        </authorList>
    </citation>
    <scope>NUCLEOTIDE SEQUENCE [LARGE SCALE GENOMIC DNA]</scope>
    <source>
        <strain evidence="2 6">20</strain>
    </source>
</reference>